<keyword evidence="2" id="KW-0472">Membrane</keyword>
<feature type="transmembrane region" description="Helical" evidence="2">
    <location>
        <begin position="249"/>
        <end position="272"/>
    </location>
</feature>
<reference evidence="3 4" key="1">
    <citation type="journal article" date="2007" name="Nature">
        <title>Evolution of genes and genomes on the Drosophila phylogeny.</title>
        <authorList>
            <consortium name="Drosophila 12 Genomes Consortium"/>
            <person name="Clark A.G."/>
            <person name="Eisen M.B."/>
            <person name="Smith D.R."/>
            <person name="Bergman C.M."/>
            <person name="Oliver B."/>
            <person name="Markow T.A."/>
            <person name="Kaufman T.C."/>
            <person name="Kellis M."/>
            <person name="Gelbart W."/>
            <person name="Iyer V.N."/>
            <person name="Pollard D.A."/>
            <person name="Sackton T.B."/>
            <person name="Larracuente A.M."/>
            <person name="Singh N.D."/>
            <person name="Abad J.P."/>
            <person name="Abt D.N."/>
            <person name="Adryan B."/>
            <person name="Aguade M."/>
            <person name="Akashi H."/>
            <person name="Anderson W.W."/>
            <person name="Aquadro C.F."/>
            <person name="Ardell D.H."/>
            <person name="Arguello R."/>
            <person name="Artieri C.G."/>
            <person name="Barbash D.A."/>
            <person name="Barker D."/>
            <person name="Barsanti P."/>
            <person name="Batterham P."/>
            <person name="Batzoglou S."/>
            <person name="Begun D."/>
            <person name="Bhutkar A."/>
            <person name="Blanco E."/>
            <person name="Bosak S.A."/>
            <person name="Bradley R.K."/>
            <person name="Brand A.D."/>
            <person name="Brent M.R."/>
            <person name="Brooks A.N."/>
            <person name="Brown R.H."/>
            <person name="Butlin R.K."/>
            <person name="Caggese C."/>
            <person name="Calvi B.R."/>
            <person name="Bernardo de Carvalho A."/>
            <person name="Caspi A."/>
            <person name="Castrezana S."/>
            <person name="Celniker S.E."/>
            <person name="Chang J.L."/>
            <person name="Chapple C."/>
            <person name="Chatterji S."/>
            <person name="Chinwalla A."/>
            <person name="Civetta A."/>
            <person name="Clifton S.W."/>
            <person name="Comeron J.M."/>
            <person name="Costello J.C."/>
            <person name="Coyne J.A."/>
            <person name="Daub J."/>
            <person name="David R.G."/>
            <person name="Delcher A.L."/>
            <person name="Delehaunty K."/>
            <person name="Do C.B."/>
            <person name="Ebling H."/>
            <person name="Edwards K."/>
            <person name="Eickbush T."/>
            <person name="Evans J.D."/>
            <person name="Filipski A."/>
            <person name="Findeiss S."/>
            <person name="Freyhult E."/>
            <person name="Fulton L."/>
            <person name="Fulton R."/>
            <person name="Garcia A.C."/>
            <person name="Gardiner A."/>
            <person name="Garfield D.A."/>
            <person name="Garvin B.E."/>
            <person name="Gibson G."/>
            <person name="Gilbert D."/>
            <person name="Gnerre S."/>
            <person name="Godfrey J."/>
            <person name="Good R."/>
            <person name="Gotea V."/>
            <person name="Gravely B."/>
            <person name="Greenberg A.J."/>
            <person name="Griffiths-Jones S."/>
            <person name="Gross S."/>
            <person name="Guigo R."/>
            <person name="Gustafson E.A."/>
            <person name="Haerty W."/>
            <person name="Hahn M.W."/>
            <person name="Halligan D.L."/>
            <person name="Halpern A.L."/>
            <person name="Halter G.M."/>
            <person name="Han M.V."/>
            <person name="Heger A."/>
            <person name="Hillier L."/>
            <person name="Hinrichs A.S."/>
            <person name="Holmes I."/>
            <person name="Hoskins R.A."/>
            <person name="Hubisz M.J."/>
            <person name="Hultmark D."/>
            <person name="Huntley M.A."/>
            <person name="Jaffe D.B."/>
            <person name="Jagadeeshan S."/>
            <person name="Jeck W.R."/>
            <person name="Johnson J."/>
            <person name="Jones C.D."/>
            <person name="Jordan W.C."/>
            <person name="Karpen G.H."/>
            <person name="Kataoka E."/>
            <person name="Keightley P.D."/>
            <person name="Kheradpour P."/>
            <person name="Kirkness E.F."/>
            <person name="Koerich L.B."/>
            <person name="Kristiansen K."/>
            <person name="Kudrna D."/>
            <person name="Kulathinal R.J."/>
            <person name="Kumar S."/>
            <person name="Kwok R."/>
            <person name="Lander E."/>
            <person name="Langley C.H."/>
            <person name="Lapoint R."/>
            <person name="Lazzaro B.P."/>
            <person name="Lee S.J."/>
            <person name="Levesque L."/>
            <person name="Li R."/>
            <person name="Lin C.F."/>
            <person name="Lin M.F."/>
            <person name="Lindblad-Toh K."/>
            <person name="Llopart A."/>
            <person name="Long M."/>
            <person name="Low L."/>
            <person name="Lozovsky E."/>
            <person name="Lu J."/>
            <person name="Luo M."/>
            <person name="Machado C.A."/>
            <person name="Makalowski W."/>
            <person name="Marzo M."/>
            <person name="Matsuda M."/>
            <person name="Matzkin L."/>
            <person name="McAllister B."/>
            <person name="McBride C.S."/>
            <person name="McKernan B."/>
            <person name="McKernan K."/>
            <person name="Mendez-Lago M."/>
            <person name="Minx P."/>
            <person name="Mollenhauer M.U."/>
            <person name="Montooth K."/>
            <person name="Mount S.M."/>
            <person name="Mu X."/>
            <person name="Myers E."/>
            <person name="Negre B."/>
            <person name="Newfeld S."/>
            <person name="Nielsen R."/>
            <person name="Noor M.A."/>
            <person name="O'Grady P."/>
            <person name="Pachter L."/>
            <person name="Papaceit M."/>
            <person name="Parisi M.J."/>
            <person name="Parisi M."/>
            <person name="Parts L."/>
            <person name="Pedersen J.S."/>
            <person name="Pesole G."/>
            <person name="Phillippy A.M."/>
            <person name="Ponting C.P."/>
            <person name="Pop M."/>
            <person name="Porcelli D."/>
            <person name="Powell J.R."/>
            <person name="Prohaska S."/>
            <person name="Pruitt K."/>
            <person name="Puig M."/>
            <person name="Quesneville H."/>
            <person name="Ram K.R."/>
            <person name="Rand D."/>
            <person name="Rasmussen M.D."/>
            <person name="Reed L.K."/>
            <person name="Reenan R."/>
            <person name="Reily A."/>
            <person name="Remington K.A."/>
            <person name="Rieger T.T."/>
            <person name="Ritchie M.G."/>
            <person name="Robin C."/>
            <person name="Rogers Y.H."/>
            <person name="Rohde C."/>
            <person name="Rozas J."/>
            <person name="Rubenfield M.J."/>
            <person name="Ruiz A."/>
            <person name="Russo S."/>
            <person name="Salzberg S.L."/>
            <person name="Sanchez-Gracia A."/>
            <person name="Saranga D.J."/>
            <person name="Sato H."/>
            <person name="Schaeffer S.W."/>
            <person name="Schatz M.C."/>
            <person name="Schlenke T."/>
            <person name="Schwartz R."/>
            <person name="Segarra C."/>
            <person name="Singh R.S."/>
            <person name="Sirot L."/>
            <person name="Sirota M."/>
            <person name="Sisneros N.B."/>
            <person name="Smith C.D."/>
            <person name="Smith T.F."/>
            <person name="Spieth J."/>
            <person name="Stage D.E."/>
            <person name="Stark A."/>
            <person name="Stephan W."/>
            <person name="Strausberg R.L."/>
            <person name="Strempel S."/>
            <person name="Sturgill D."/>
            <person name="Sutton G."/>
            <person name="Sutton G.G."/>
            <person name="Tao W."/>
            <person name="Teichmann S."/>
            <person name="Tobari Y.N."/>
            <person name="Tomimura Y."/>
            <person name="Tsolas J.M."/>
            <person name="Valente V.L."/>
            <person name="Venter E."/>
            <person name="Venter J.C."/>
            <person name="Vicario S."/>
            <person name="Vieira F.G."/>
            <person name="Vilella A.J."/>
            <person name="Villasante A."/>
            <person name="Walenz B."/>
            <person name="Wang J."/>
            <person name="Wasserman M."/>
            <person name="Watts T."/>
            <person name="Wilson D."/>
            <person name="Wilson R.K."/>
            <person name="Wing R.A."/>
            <person name="Wolfner M.F."/>
            <person name="Wong A."/>
            <person name="Wong G.K."/>
            <person name="Wu C.I."/>
            <person name="Wu G."/>
            <person name="Yamamoto D."/>
            <person name="Yang H.P."/>
            <person name="Yang S.P."/>
            <person name="Yorke J.A."/>
            <person name="Yoshida K."/>
            <person name="Zdobnov E."/>
            <person name="Zhang P."/>
            <person name="Zhang Y."/>
            <person name="Zimin A.V."/>
            <person name="Baldwin J."/>
            <person name="Abdouelleil A."/>
            <person name="Abdulkadir J."/>
            <person name="Abebe A."/>
            <person name="Abera B."/>
            <person name="Abreu J."/>
            <person name="Acer S.C."/>
            <person name="Aftuck L."/>
            <person name="Alexander A."/>
            <person name="An P."/>
            <person name="Anderson E."/>
            <person name="Anderson S."/>
            <person name="Arachi H."/>
            <person name="Azer M."/>
            <person name="Bachantsang P."/>
            <person name="Barry A."/>
            <person name="Bayul T."/>
            <person name="Berlin A."/>
            <person name="Bessette D."/>
            <person name="Bloom T."/>
            <person name="Blye J."/>
            <person name="Boguslavskiy L."/>
            <person name="Bonnet C."/>
            <person name="Boukhgalter B."/>
            <person name="Bourzgui I."/>
            <person name="Brown A."/>
            <person name="Cahill P."/>
            <person name="Channer S."/>
            <person name="Cheshatsang Y."/>
            <person name="Chuda L."/>
            <person name="Citroen M."/>
            <person name="Collymore A."/>
            <person name="Cooke P."/>
            <person name="Costello M."/>
            <person name="D'Aco K."/>
            <person name="Daza R."/>
            <person name="De Haan G."/>
            <person name="DeGray S."/>
            <person name="DeMaso C."/>
            <person name="Dhargay N."/>
            <person name="Dooley K."/>
            <person name="Dooley E."/>
            <person name="Doricent M."/>
            <person name="Dorje P."/>
            <person name="Dorjee K."/>
            <person name="Dupes A."/>
            <person name="Elong R."/>
            <person name="Falk J."/>
            <person name="Farina A."/>
            <person name="Faro S."/>
            <person name="Ferguson D."/>
            <person name="Fisher S."/>
            <person name="Foley C.D."/>
            <person name="Franke A."/>
            <person name="Friedrich D."/>
            <person name="Gadbois L."/>
            <person name="Gearin G."/>
            <person name="Gearin C.R."/>
            <person name="Giannoukos G."/>
            <person name="Goode T."/>
            <person name="Graham J."/>
            <person name="Grandbois E."/>
            <person name="Grewal S."/>
            <person name="Gyaltsen K."/>
            <person name="Hafez N."/>
            <person name="Hagos B."/>
            <person name="Hall J."/>
            <person name="Henson C."/>
            <person name="Hollinger A."/>
            <person name="Honan T."/>
            <person name="Huard M.D."/>
            <person name="Hughes L."/>
            <person name="Hurhula B."/>
            <person name="Husby M.E."/>
            <person name="Kamat A."/>
            <person name="Kanga B."/>
            <person name="Kashin S."/>
            <person name="Khazanovich D."/>
            <person name="Kisner P."/>
            <person name="Lance K."/>
            <person name="Lara M."/>
            <person name="Lee W."/>
            <person name="Lennon N."/>
            <person name="Letendre F."/>
            <person name="LeVine R."/>
            <person name="Lipovsky A."/>
            <person name="Liu X."/>
            <person name="Liu J."/>
            <person name="Liu S."/>
            <person name="Lokyitsang T."/>
            <person name="Lokyitsang Y."/>
            <person name="Lubonja R."/>
            <person name="Lui A."/>
            <person name="MacDonald P."/>
            <person name="Magnisalis V."/>
            <person name="Maru K."/>
            <person name="Matthews C."/>
            <person name="McCusker W."/>
            <person name="McDonough S."/>
            <person name="Mehta T."/>
            <person name="Meldrim J."/>
            <person name="Meneus L."/>
            <person name="Mihai O."/>
            <person name="Mihalev A."/>
            <person name="Mihova T."/>
            <person name="Mittelman R."/>
            <person name="Mlenga V."/>
            <person name="Montmayeur A."/>
            <person name="Mulrain L."/>
            <person name="Navidi A."/>
            <person name="Naylor J."/>
            <person name="Negash T."/>
            <person name="Nguyen T."/>
            <person name="Nguyen N."/>
            <person name="Nicol R."/>
            <person name="Norbu C."/>
            <person name="Norbu N."/>
            <person name="Novod N."/>
            <person name="O'Neill B."/>
            <person name="Osman S."/>
            <person name="Markiewicz E."/>
            <person name="Oyono O.L."/>
            <person name="Patti C."/>
            <person name="Phunkhang P."/>
            <person name="Pierre F."/>
            <person name="Priest M."/>
            <person name="Raghuraman S."/>
            <person name="Rege F."/>
            <person name="Reyes R."/>
            <person name="Rise C."/>
            <person name="Rogov P."/>
            <person name="Ross K."/>
            <person name="Ryan E."/>
            <person name="Settipalli S."/>
            <person name="Shea T."/>
            <person name="Sherpa N."/>
            <person name="Shi L."/>
            <person name="Shih D."/>
            <person name="Sparrow T."/>
            <person name="Spaulding J."/>
            <person name="Stalker J."/>
            <person name="Stange-Thomann N."/>
            <person name="Stavropoulos S."/>
            <person name="Stone C."/>
            <person name="Strader C."/>
            <person name="Tesfaye S."/>
            <person name="Thomson T."/>
            <person name="Thoulutsang Y."/>
            <person name="Thoulutsang D."/>
            <person name="Topham K."/>
            <person name="Topping I."/>
            <person name="Tsamla T."/>
            <person name="Vassiliev H."/>
            <person name="Vo A."/>
            <person name="Wangchuk T."/>
            <person name="Wangdi T."/>
            <person name="Weiand M."/>
            <person name="Wilkinson J."/>
            <person name="Wilson A."/>
            <person name="Yadav S."/>
            <person name="Young G."/>
            <person name="Yu Q."/>
            <person name="Zembek L."/>
            <person name="Zhong D."/>
            <person name="Zimmer A."/>
            <person name="Zwirko Z."/>
            <person name="Jaffe D.B."/>
            <person name="Alvarez P."/>
            <person name="Brockman W."/>
            <person name="Butler J."/>
            <person name="Chin C."/>
            <person name="Gnerre S."/>
            <person name="Grabherr M."/>
            <person name="Kleber M."/>
            <person name="Mauceli E."/>
            <person name="MacCallum I."/>
        </authorList>
    </citation>
    <scope>NUCLEOTIDE SEQUENCE [LARGE SCALE GENOMIC DNA]</scope>
    <source>
        <strain evidence="4">Tucson 15287-2541.00</strain>
    </source>
</reference>
<evidence type="ECO:0000256" key="1">
    <source>
        <dbReference type="SAM" id="MobiDB-lite"/>
    </source>
</evidence>
<feature type="region of interest" description="Disordered" evidence="1">
    <location>
        <begin position="317"/>
        <end position="356"/>
    </location>
</feature>
<name>B4J7L5_DROGR</name>
<dbReference type="eggNOG" id="ENOG502SABT">
    <property type="taxonomic scope" value="Eukaryota"/>
</dbReference>
<keyword evidence="2" id="KW-0812">Transmembrane</keyword>
<dbReference type="AlphaFoldDB" id="B4J7L5"/>
<dbReference type="InParanoid" id="B4J7L5"/>
<proteinExistence type="predicted"/>
<organism evidence="4">
    <name type="scientific">Drosophila grimshawi</name>
    <name type="common">Hawaiian fruit fly</name>
    <name type="synonym">Idiomyia grimshawi</name>
    <dbReference type="NCBI Taxonomy" id="7222"/>
    <lineage>
        <taxon>Eukaryota</taxon>
        <taxon>Metazoa</taxon>
        <taxon>Ecdysozoa</taxon>
        <taxon>Arthropoda</taxon>
        <taxon>Hexapoda</taxon>
        <taxon>Insecta</taxon>
        <taxon>Pterygota</taxon>
        <taxon>Neoptera</taxon>
        <taxon>Endopterygota</taxon>
        <taxon>Diptera</taxon>
        <taxon>Brachycera</taxon>
        <taxon>Muscomorpha</taxon>
        <taxon>Ephydroidea</taxon>
        <taxon>Drosophilidae</taxon>
        <taxon>Drosophila</taxon>
        <taxon>Hawaiian Drosophila</taxon>
    </lineage>
</organism>
<dbReference type="EMBL" id="CH916367">
    <property type="protein sequence ID" value="EDW02163.1"/>
    <property type="molecule type" value="Genomic_DNA"/>
</dbReference>
<evidence type="ECO:0000313" key="3">
    <source>
        <dbReference type="EMBL" id="EDW02163.1"/>
    </source>
</evidence>
<dbReference type="OMA" id="MCLWICK"/>
<gene>
    <name evidence="3" type="primary">Dgri\GH20048</name>
    <name evidence="3" type="ORF">Dgri_GH20048</name>
</gene>
<dbReference type="HOGENOM" id="CLU_804790_0_0_1"/>
<dbReference type="PhylomeDB" id="B4J7L5"/>
<sequence length="356" mass="40308">MSKYTLCSLLKLTLAIAFYAPTAIVCYKTVRLQDNLCSDKLIYTLAKPFRGDPTLRLTEDHDSGAIITQSWNVTLPSGGVGGGGGHSSNKIKYDCQFRVQTNDRPPGGIYTIITRLKFRRDPVTKKCIDYIQFTNGNRSPSERICSDISIDGPAGRLIFDQRDRDVHVHIFIDRDRHIFENPLELRMVLTAHSHCQFAGDFLCDPKDQYSCISRHFVRDNITNCLYPCRDEGTCFHDAIAPEEMDTTNVALSAITSLIFTMVGVGFCVWICWKYWNCITVQQHAHEASAARFNQRHVRSDVPTIELPSAPSYDGVLAHDLSPVSPDHHQHHHQQQQQQPGTPKDMPPSYESLFPER</sequence>
<dbReference type="OrthoDB" id="47276at2759"/>
<dbReference type="FunCoup" id="B4J7L5">
    <property type="interactions" value="1"/>
</dbReference>
<keyword evidence="2" id="KW-1133">Transmembrane helix</keyword>
<dbReference type="KEGG" id="dgr:6559486"/>
<protein>
    <submittedName>
        <fullName evidence="3">GH20048</fullName>
    </submittedName>
</protein>
<evidence type="ECO:0000313" key="4">
    <source>
        <dbReference type="Proteomes" id="UP000001070"/>
    </source>
</evidence>
<accession>B4J7L5</accession>
<keyword evidence="4" id="KW-1185">Reference proteome</keyword>
<evidence type="ECO:0000256" key="2">
    <source>
        <dbReference type="SAM" id="Phobius"/>
    </source>
</evidence>
<dbReference type="Proteomes" id="UP000001070">
    <property type="component" value="Unassembled WGS sequence"/>
</dbReference>